<dbReference type="EMBL" id="JAABOA010003551">
    <property type="protein sequence ID" value="KAF9578541.1"/>
    <property type="molecule type" value="Genomic_DNA"/>
</dbReference>
<sequence length="372" mass="40877">MAAVANFVRKVLESALVKKIDLAHLGIDMNAETKDADGYTTFPLWCDKALISLTIRLPGLTLKEISINAKASLNGKGVGDVTSPYSPSKLKGSILEATMVDSRTRISESYLDDFIDLFRALILDKECTLNLTGKANIKVDFGPLGSHVIKGVCFSNDIPIRCLDSFPGFRCTLLELTRHAYPESSLPTPASSTLTIHSHPFTTISTTTTKTTCTADIFDQDALDYEQQFIKEATPHNLLFKGLCQAENNSQCTAVLGILNLEAWFNPKGPLAHLGSQRVGFCSIRKKTVWEQGLTTNIPFFMSLDLSLEVTTQFLEELANGDQVIETRGYKDPSENGLLSKVLLALQIKITIPQYAYAIPKTKVTVVPEKEP</sequence>
<gene>
    <name evidence="1" type="ORF">BGW38_005603</name>
</gene>
<organism evidence="1 2">
    <name type="scientific">Lunasporangiospora selenospora</name>
    <dbReference type="NCBI Taxonomy" id="979761"/>
    <lineage>
        <taxon>Eukaryota</taxon>
        <taxon>Fungi</taxon>
        <taxon>Fungi incertae sedis</taxon>
        <taxon>Mucoromycota</taxon>
        <taxon>Mortierellomycotina</taxon>
        <taxon>Mortierellomycetes</taxon>
        <taxon>Mortierellales</taxon>
        <taxon>Mortierellaceae</taxon>
        <taxon>Lunasporangiospora</taxon>
    </lineage>
</organism>
<evidence type="ECO:0000313" key="2">
    <source>
        <dbReference type="Proteomes" id="UP000780801"/>
    </source>
</evidence>
<dbReference type="Proteomes" id="UP000780801">
    <property type="component" value="Unassembled WGS sequence"/>
</dbReference>
<name>A0A9P6FPP3_9FUNG</name>
<accession>A0A9P6FPP3</accession>
<proteinExistence type="predicted"/>
<protein>
    <submittedName>
        <fullName evidence="1">Uncharacterized protein</fullName>
    </submittedName>
</protein>
<keyword evidence="2" id="KW-1185">Reference proteome</keyword>
<comment type="caution">
    <text evidence="1">The sequence shown here is derived from an EMBL/GenBank/DDBJ whole genome shotgun (WGS) entry which is preliminary data.</text>
</comment>
<reference evidence="1" key="1">
    <citation type="journal article" date="2020" name="Fungal Divers.">
        <title>Resolving the Mortierellaceae phylogeny through synthesis of multi-gene phylogenetics and phylogenomics.</title>
        <authorList>
            <person name="Vandepol N."/>
            <person name="Liber J."/>
            <person name="Desiro A."/>
            <person name="Na H."/>
            <person name="Kennedy M."/>
            <person name="Barry K."/>
            <person name="Grigoriev I.V."/>
            <person name="Miller A.N."/>
            <person name="O'Donnell K."/>
            <person name="Stajich J.E."/>
            <person name="Bonito G."/>
        </authorList>
    </citation>
    <scope>NUCLEOTIDE SEQUENCE</scope>
    <source>
        <strain evidence="1">KOD1015</strain>
    </source>
</reference>
<dbReference type="AlphaFoldDB" id="A0A9P6FPP3"/>
<evidence type="ECO:0000313" key="1">
    <source>
        <dbReference type="EMBL" id="KAF9578541.1"/>
    </source>
</evidence>